<keyword evidence="1" id="KW-0732">Signal</keyword>
<keyword evidence="2" id="KW-1185">Reference proteome</keyword>
<feature type="signal peptide" evidence="1">
    <location>
        <begin position="1"/>
        <end position="21"/>
    </location>
</feature>
<dbReference type="AlphaFoldDB" id="A0A915EWD6"/>
<evidence type="ECO:0000313" key="3">
    <source>
        <dbReference type="WBParaSite" id="jg9937"/>
    </source>
</evidence>
<evidence type="ECO:0000256" key="1">
    <source>
        <dbReference type="SAM" id="SignalP"/>
    </source>
</evidence>
<dbReference type="Proteomes" id="UP000887574">
    <property type="component" value="Unplaced"/>
</dbReference>
<proteinExistence type="predicted"/>
<sequence>MRCSVLISFLTITFLLKSATSAKIDSLVTESQNSRSPSTVVNRAKRYGYGSYGYGGGWYPGMYYGGYPAFGPPIGGYGPFGVGLFGLTSGLLFGGWG</sequence>
<reference evidence="3" key="1">
    <citation type="submission" date="2022-11" db="UniProtKB">
        <authorList>
            <consortium name="WormBaseParasite"/>
        </authorList>
    </citation>
    <scope>IDENTIFICATION</scope>
</reference>
<organism evidence="2 3">
    <name type="scientific">Ditylenchus dipsaci</name>
    <dbReference type="NCBI Taxonomy" id="166011"/>
    <lineage>
        <taxon>Eukaryota</taxon>
        <taxon>Metazoa</taxon>
        <taxon>Ecdysozoa</taxon>
        <taxon>Nematoda</taxon>
        <taxon>Chromadorea</taxon>
        <taxon>Rhabditida</taxon>
        <taxon>Tylenchina</taxon>
        <taxon>Tylenchomorpha</taxon>
        <taxon>Sphaerularioidea</taxon>
        <taxon>Anguinidae</taxon>
        <taxon>Anguininae</taxon>
        <taxon>Ditylenchus</taxon>
    </lineage>
</organism>
<evidence type="ECO:0000313" key="2">
    <source>
        <dbReference type="Proteomes" id="UP000887574"/>
    </source>
</evidence>
<feature type="chain" id="PRO_5037553079" evidence="1">
    <location>
        <begin position="22"/>
        <end position="97"/>
    </location>
</feature>
<name>A0A915EWD6_9BILA</name>
<dbReference type="WBParaSite" id="jg9937">
    <property type="protein sequence ID" value="jg9937"/>
    <property type="gene ID" value="jg9937"/>
</dbReference>
<accession>A0A915EWD6</accession>
<protein>
    <submittedName>
        <fullName evidence="3">Uncharacterized protein</fullName>
    </submittedName>
</protein>